<evidence type="ECO:0000259" key="1">
    <source>
        <dbReference type="PROSITE" id="PS51841"/>
    </source>
</evidence>
<dbReference type="Proteomes" id="UP000229459">
    <property type="component" value="Unassembled WGS sequence"/>
</dbReference>
<dbReference type="Pfam" id="PF00932">
    <property type="entry name" value="LTD"/>
    <property type="match status" value="1"/>
</dbReference>
<dbReference type="InterPro" id="IPR036415">
    <property type="entry name" value="Lamin_tail_dom_sf"/>
</dbReference>
<evidence type="ECO:0000313" key="2">
    <source>
        <dbReference type="EMBL" id="PIP53163.1"/>
    </source>
</evidence>
<proteinExistence type="predicted"/>
<comment type="caution">
    <text evidence="2">The sequence shown here is derived from an EMBL/GenBank/DDBJ whole genome shotgun (WGS) entry which is preliminary data.</text>
</comment>
<feature type="non-terminal residue" evidence="2">
    <location>
        <position position="708"/>
    </location>
</feature>
<reference evidence="2 3" key="1">
    <citation type="submission" date="2017-09" db="EMBL/GenBank/DDBJ databases">
        <title>Depth-based differentiation of microbial function through sediment-hosted aquifers and enrichment of novel symbionts in the deep terrestrial subsurface.</title>
        <authorList>
            <person name="Probst A.J."/>
            <person name="Ladd B."/>
            <person name="Jarett J.K."/>
            <person name="Geller-Mcgrath D.E."/>
            <person name="Sieber C.M."/>
            <person name="Emerson J.B."/>
            <person name="Anantharaman K."/>
            <person name="Thomas B.C."/>
            <person name="Malmstrom R."/>
            <person name="Stieglmeier M."/>
            <person name="Klingl A."/>
            <person name="Woyke T."/>
            <person name="Ryan C.M."/>
            <person name="Banfield J.F."/>
        </authorList>
    </citation>
    <scope>NUCLEOTIDE SEQUENCE [LARGE SCALE GENOMIC DNA]</scope>
    <source>
        <strain evidence="2">CG23_combo_of_CG06-09_8_20_14_all_34_8</strain>
    </source>
</reference>
<dbReference type="InterPro" id="IPR022121">
    <property type="entry name" value="Peptidase_M73_camelysin"/>
</dbReference>
<dbReference type="Gene3D" id="2.60.40.1260">
    <property type="entry name" value="Lamin Tail domain"/>
    <property type="match status" value="1"/>
</dbReference>
<accession>A0A2H0B654</accession>
<dbReference type="InterPro" id="IPR001322">
    <property type="entry name" value="Lamin_tail_dom"/>
</dbReference>
<organism evidence="2 3">
    <name type="scientific">Candidatus Beckwithbacteria bacterium CG23_combo_of_CG06-09_8_20_14_all_34_8</name>
    <dbReference type="NCBI Taxonomy" id="1974497"/>
    <lineage>
        <taxon>Bacteria</taxon>
        <taxon>Candidatus Beckwithiibacteriota</taxon>
    </lineage>
</organism>
<dbReference type="SUPFAM" id="SSF74853">
    <property type="entry name" value="Lamin A/C globular tail domain"/>
    <property type="match status" value="1"/>
</dbReference>
<gene>
    <name evidence="2" type="ORF">COX08_02500</name>
</gene>
<protein>
    <recommendedName>
        <fullName evidence="1">LTD domain-containing protein</fullName>
    </recommendedName>
</protein>
<dbReference type="AlphaFoldDB" id="A0A2H0B654"/>
<dbReference type="Pfam" id="PF12389">
    <property type="entry name" value="Peptidase_M73"/>
    <property type="match status" value="1"/>
</dbReference>
<evidence type="ECO:0000313" key="3">
    <source>
        <dbReference type="Proteomes" id="UP000229459"/>
    </source>
</evidence>
<dbReference type="EMBL" id="PCSR01000057">
    <property type="protein sequence ID" value="PIP53163.1"/>
    <property type="molecule type" value="Genomic_DNA"/>
</dbReference>
<dbReference type="Gene3D" id="2.60.40.10">
    <property type="entry name" value="Immunoglobulins"/>
    <property type="match status" value="1"/>
</dbReference>
<dbReference type="InterPro" id="IPR013783">
    <property type="entry name" value="Ig-like_fold"/>
</dbReference>
<dbReference type="PROSITE" id="PS51841">
    <property type="entry name" value="LTD"/>
    <property type="match status" value="1"/>
</dbReference>
<feature type="domain" description="LTD" evidence="1">
    <location>
        <begin position="438"/>
        <end position="560"/>
    </location>
</feature>
<sequence length="708" mass="77506">MIFKLNLHIITRILSKSSYLTLVVSFLAIISTNAFLSDNEISIGNTFASATLDLEVSAKTTSFDVQNLLPGQSSSKQFIIKNNGNLPFIYNQTIANLSTTDGLCQELDLKVYYYWYDASDVLHKELKSNKKLSAYFLNAMADDDDAQIPNSHPYQSNADYLANENWYVFEASLPTDADPSLGNQTCSFDLITKARQIGGSYGSSFWDEESNNNSLTSDSWAKISGIKFHDLNQNGIKDTGEEGLADWTIFAGKEFDQLTLDTTVDNPVTSQNLVDGTKYIIKVSGTYQANNEITADVKYANKSGSSDWADTVPDFEANGPTFLDLQIDGSSPDWGSYQSDHEYWLAIIGDGNPLTFSLNDVDFSNNLGSLEIIIFESVVSDITNDEGEYEIDLTELNGQFIVGEELISGWMQTAPAKGFYTFTSAALYENKDFGNIEVPPAEDIVKVVINEVYQDATNSQEWIELYNSGTKATGLGGWTIADGAGIDTLGDYTLGSTQFAVIVTNGADTALLSQIASNNPAAVIIALTDATIGAGLNGTGDRLILKKADNTEMDKVSWGDDNSIFVMANMPSLQSYKRSTAGLDTDSASDWVINLTPDPGTNPHSHIQVNLNQDQQKLLLSFSNASGFDLVKYLITYSHLYNGIYIQEAITGEKSKLLYDTLLLLNPFYFGTCSSLGQVCVSHYGIKDINIALEYFNGDNTLGTSEIK</sequence>
<name>A0A2H0B654_9BACT</name>